<dbReference type="KEGG" id="dwd:DSCW_12040"/>
<protein>
    <submittedName>
        <fullName evidence="3">Uncharacterized protein</fullName>
    </submittedName>
</protein>
<evidence type="ECO:0000313" key="3">
    <source>
        <dbReference type="EMBL" id="BBO73787.1"/>
    </source>
</evidence>
<evidence type="ECO:0000256" key="1">
    <source>
        <dbReference type="SAM" id="MobiDB-lite"/>
    </source>
</evidence>
<feature type="compositionally biased region" description="Basic and acidic residues" evidence="1">
    <location>
        <begin position="111"/>
        <end position="120"/>
    </location>
</feature>
<sequence>MLVVAWAIHPIYIYAFFFFNQAVTQAEGVILRMAVVSGCLALLLFLIKKWARALVVMGNCFIVVYDIFVLAISPSNKVLSLLCVGVVLFAIFGTYWLFAKDSRTYFSQVNPKDESKDPLDPKAGSDLPK</sequence>
<keyword evidence="2" id="KW-0812">Transmembrane</keyword>
<accession>A0A5K7ZBS2</accession>
<evidence type="ECO:0000313" key="4">
    <source>
        <dbReference type="Proteomes" id="UP000427769"/>
    </source>
</evidence>
<feature type="transmembrane region" description="Helical" evidence="2">
    <location>
        <begin position="54"/>
        <end position="72"/>
    </location>
</feature>
<dbReference type="EMBL" id="AP021875">
    <property type="protein sequence ID" value="BBO73787.1"/>
    <property type="molecule type" value="Genomic_DNA"/>
</dbReference>
<feature type="transmembrane region" description="Helical" evidence="2">
    <location>
        <begin position="78"/>
        <end position="98"/>
    </location>
</feature>
<organism evidence="3 4">
    <name type="scientific">Desulfosarcina widdelii</name>
    <dbReference type="NCBI Taxonomy" id="947919"/>
    <lineage>
        <taxon>Bacteria</taxon>
        <taxon>Pseudomonadati</taxon>
        <taxon>Thermodesulfobacteriota</taxon>
        <taxon>Desulfobacteria</taxon>
        <taxon>Desulfobacterales</taxon>
        <taxon>Desulfosarcinaceae</taxon>
        <taxon>Desulfosarcina</taxon>
    </lineage>
</organism>
<dbReference type="Proteomes" id="UP000427769">
    <property type="component" value="Chromosome"/>
</dbReference>
<keyword evidence="2" id="KW-1133">Transmembrane helix</keyword>
<feature type="region of interest" description="Disordered" evidence="1">
    <location>
        <begin position="108"/>
        <end position="129"/>
    </location>
</feature>
<proteinExistence type="predicted"/>
<reference evidence="3 4" key="1">
    <citation type="submission" date="2019-11" db="EMBL/GenBank/DDBJ databases">
        <title>Comparative genomics of hydrocarbon-degrading Desulfosarcina strains.</title>
        <authorList>
            <person name="Watanabe M."/>
            <person name="Kojima H."/>
            <person name="Fukui M."/>
        </authorList>
    </citation>
    <scope>NUCLEOTIDE SEQUENCE [LARGE SCALE GENOMIC DNA]</scope>
    <source>
        <strain evidence="3 4">PP31</strain>
    </source>
</reference>
<feature type="transmembrane region" description="Helical" evidence="2">
    <location>
        <begin position="29"/>
        <end position="47"/>
    </location>
</feature>
<evidence type="ECO:0000256" key="2">
    <source>
        <dbReference type="SAM" id="Phobius"/>
    </source>
</evidence>
<name>A0A5K7ZBS2_9BACT</name>
<dbReference type="AlphaFoldDB" id="A0A5K7ZBS2"/>
<keyword evidence="2" id="KW-0472">Membrane</keyword>
<gene>
    <name evidence="3" type="ORF">DSCW_12040</name>
</gene>
<keyword evidence="4" id="KW-1185">Reference proteome</keyword>